<dbReference type="PROSITE" id="PS51257">
    <property type="entry name" value="PROKAR_LIPOPROTEIN"/>
    <property type="match status" value="1"/>
</dbReference>
<evidence type="ECO:0000256" key="3">
    <source>
        <dbReference type="ARBA" id="ARBA00022448"/>
    </source>
</evidence>
<dbReference type="InterPro" id="IPR039424">
    <property type="entry name" value="SBP_5"/>
</dbReference>
<organism evidence="6 7">
    <name type="scientific">Carnobacterium antarcticum</name>
    <dbReference type="NCBI Taxonomy" id="2126436"/>
    <lineage>
        <taxon>Bacteria</taxon>
        <taxon>Bacillati</taxon>
        <taxon>Bacillota</taxon>
        <taxon>Bacilli</taxon>
        <taxon>Lactobacillales</taxon>
        <taxon>Carnobacteriaceae</taxon>
        <taxon>Carnobacterium</taxon>
    </lineage>
</organism>
<evidence type="ECO:0000256" key="2">
    <source>
        <dbReference type="ARBA" id="ARBA00005695"/>
    </source>
</evidence>
<dbReference type="CDD" id="cd08504">
    <property type="entry name" value="PBP2_OppA"/>
    <property type="match status" value="1"/>
</dbReference>
<comment type="caution">
    <text evidence="6">The sequence shown here is derived from an EMBL/GenBank/DDBJ whole genome shotgun (WGS) entry which is preliminary data.</text>
</comment>
<dbReference type="EMBL" id="JBHUFF010000005">
    <property type="protein sequence ID" value="MFD1798433.1"/>
    <property type="molecule type" value="Genomic_DNA"/>
</dbReference>
<dbReference type="Gene3D" id="3.90.76.10">
    <property type="entry name" value="Dipeptide-binding Protein, Domain 1"/>
    <property type="match status" value="1"/>
</dbReference>
<dbReference type="RefSeq" id="WP_058919627.1">
    <property type="nucleotide sequence ID" value="NZ_JBHSQC010000024.1"/>
</dbReference>
<dbReference type="Gene3D" id="3.40.190.10">
    <property type="entry name" value="Periplasmic binding protein-like II"/>
    <property type="match status" value="1"/>
</dbReference>
<comment type="subcellular location">
    <subcellularLocation>
        <location evidence="1">Cell envelope</location>
    </subcellularLocation>
</comment>
<evidence type="ECO:0000313" key="6">
    <source>
        <dbReference type="EMBL" id="MFD1798433.1"/>
    </source>
</evidence>
<dbReference type="InterPro" id="IPR030678">
    <property type="entry name" value="Peptide/Ni-bd"/>
</dbReference>
<dbReference type="SUPFAM" id="SSF53850">
    <property type="entry name" value="Periplasmic binding protein-like II"/>
    <property type="match status" value="1"/>
</dbReference>
<dbReference type="Gene3D" id="3.10.105.10">
    <property type="entry name" value="Dipeptide-binding Protein, Domain 3"/>
    <property type="match status" value="1"/>
</dbReference>
<evidence type="ECO:0000313" key="7">
    <source>
        <dbReference type="Proteomes" id="UP001597285"/>
    </source>
</evidence>
<keyword evidence="4" id="KW-0732">Signal</keyword>
<dbReference type="PIRSF" id="PIRSF002741">
    <property type="entry name" value="MppA"/>
    <property type="match status" value="1"/>
</dbReference>
<evidence type="ECO:0000256" key="1">
    <source>
        <dbReference type="ARBA" id="ARBA00004196"/>
    </source>
</evidence>
<evidence type="ECO:0000259" key="5">
    <source>
        <dbReference type="Pfam" id="PF00496"/>
    </source>
</evidence>
<protein>
    <submittedName>
        <fullName evidence="6">Peptide ABC transporter substrate-binding protein</fullName>
    </submittedName>
</protein>
<name>A0ABW4NJY2_9LACT</name>
<feature type="domain" description="Solute-binding protein family 5" evidence="5">
    <location>
        <begin position="90"/>
        <end position="475"/>
    </location>
</feature>
<dbReference type="Proteomes" id="UP001597285">
    <property type="component" value="Unassembled WGS sequence"/>
</dbReference>
<sequence length="560" mass="62028">MKKRLKGLIGVIGVGLVLSACGNTKEAVVNDSASSSTSDKKNLAEKQELHLTAASEIPSLDTAIATDLTSFTVMNNIFEGLYELGPDGKPILGVADSKPSISEDGKTYTFNIREDAVWSNNEAVTADDFVYAWQKIVNPETASGYAYMYDGLIQNATEIINSEMEPAELGIEAVSEKELKITLAQPTSYFDQLLTLPFFFPQNRAYAESQGSDYGMSSENLVYNGPFVLTDWVQASSVEWSYEKNPDYWDKEAVLLDKITVSVIKEVSTELNLYENGDVDIAVLSGSFVEQYKDDPAIVSTLQAVSFYIEMNNVNSGETTELNNPNIRMAIASAIDKEAYVDSVLQDGSESIDGFVPAGLAANPKTDADYREDAGNLLPYDLEKAETAWKKGLSELGVDGIELELITSDTESSKRLAEYLQNELQTNLPGMTVKLRSMPFSMKLDTVRKGSYDMAVNSWVADFADPINYVERFHTDINRMNYSNPEVDALVEKSKATYDNDEARWNTLVEIEKVALGEDAALAPLYQSAESYLLQPYVQDMYKRVFGPDSYKWAWISADN</sequence>
<reference evidence="7" key="1">
    <citation type="journal article" date="2019" name="Int. J. Syst. Evol. Microbiol.">
        <title>The Global Catalogue of Microorganisms (GCM) 10K type strain sequencing project: providing services to taxonomists for standard genome sequencing and annotation.</title>
        <authorList>
            <consortium name="The Broad Institute Genomics Platform"/>
            <consortium name="The Broad Institute Genome Sequencing Center for Infectious Disease"/>
            <person name="Wu L."/>
            <person name="Ma J."/>
        </authorList>
    </citation>
    <scope>NUCLEOTIDE SEQUENCE [LARGE SCALE GENOMIC DNA]</scope>
    <source>
        <strain evidence="7">KCTC 42143</strain>
    </source>
</reference>
<dbReference type="PANTHER" id="PTHR30290:SF10">
    <property type="entry name" value="PERIPLASMIC OLIGOPEPTIDE-BINDING PROTEIN-RELATED"/>
    <property type="match status" value="1"/>
</dbReference>
<gene>
    <name evidence="6" type="ORF">ACFSBK_00955</name>
</gene>
<evidence type="ECO:0000256" key="4">
    <source>
        <dbReference type="ARBA" id="ARBA00022729"/>
    </source>
</evidence>
<dbReference type="PANTHER" id="PTHR30290">
    <property type="entry name" value="PERIPLASMIC BINDING COMPONENT OF ABC TRANSPORTER"/>
    <property type="match status" value="1"/>
</dbReference>
<keyword evidence="7" id="KW-1185">Reference proteome</keyword>
<accession>A0ABW4NJY2</accession>
<keyword evidence="3" id="KW-0813">Transport</keyword>
<dbReference type="Pfam" id="PF00496">
    <property type="entry name" value="SBP_bac_5"/>
    <property type="match status" value="1"/>
</dbReference>
<comment type="similarity">
    <text evidence="2">Belongs to the bacterial solute-binding protein 5 family.</text>
</comment>
<proteinExistence type="inferred from homology"/>
<dbReference type="InterPro" id="IPR000914">
    <property type="entry name" value="SBP_5_dom"/>
</dbReference>